<dbReference type="EMBL" id="FCOE02000005">
    <property type="protein sequence ID" value="SAK54239.1"/>
    <property type="molecule type" value="Genomic_DNA"/>
</dbReference>
<sequence>MSDFYFGGDVLSELDRVQRHVSSLFGNLPSSIRSSRADAFPRLNIGSTDEAIHVVAFAPGVEPSSLDVTVDKGTLTISGERKPQAAAQGTRSYAKERFAGGFRRVIELPQNADTDKVEARYENGTLSITIGKREASKPRAITIQ</sequence>
<proteinExistence type="inferred from homology"/>
<feature type="domain" description="SHSP" evidence="3">
    <location>
        <begin position="34"/>
        <end position="144"/>
    </location>
</feature>
<keyword evidence="5" id="KW-1185">Reference proteome</keyword>
<dbReference type="OrthoDB" id="5295562at2"/>
<dbReference type="RefSeq" id="WP_061174476.1">
    <property type="nucleotide sequence ID" value="NZ_FCOE02000005.1"/>
</dbReference>
<dbReference type="InterPro" id="IPR031107">
    <property type="entry name" value="Small_HSP"/>
</dbReference>
<evidence type="ECO:0000313" key="4">
    <source>
        <dbReference type="EMBL" id="SAK54239.1"/>
    </source>
</evidence>
<name>A0A158A930_9BURK</name>
<evidence type="ECO:0000259" key="3">
    <source>
        <dbReference type="PROSITE" id="PS01031"/>
    </source>
</evidence>
<evidence type="ECO:0000256" key="2">
    <source>
        <dbReference type="RuleBase" id="RU003616"/>
    </source>
</evidence>
<dbReference type="SUPFAM" id="SSF49764">
    <property type="entry name" value="HSP20-like chaperones"/>
    <property type="match status" value="1"/>
</dbReference>
<dbReference type="Proteomes" id="UP000054911">
    <property type="component" value="Unassembled WGS sequence"/>
</dbReference>
<accession>A0A158A930</accession>
<dbReference type="InterPro" id="IPR008978">
    <property type="entry name" value="HSP20-like_chaperone"/>
</dbReference>
<dbReference type="InterPro" id="IPR002068">
    <property type="entry name" value="A-crystallin/Hsp20_dom"/>
</dbReference>
<gene>
    <name evidence="4" type="ORF">AWB80_01967</name>
</gene>
<protein>
    <submittedName>
        <fullName evidence="4">Heat shock protein Hsp20</fullName>
    </submittedName>
</protein>
<dbReference type="AlphaFoldDB" id="A0A158A930"/>
<dbReference type="Pfam" id="PF00011">
    <property type="entry name" value="HSP20"/>
    <property type="match status" value="1"/>
</dbReference>
<organism evidence="4 5">
    <name type="scientific">Caballeronia pedi</name>
    <dbReference type="NCBI Taxonomy" id="1777141"/>
    <lineage>
        <taxon>Bacteria</taxon>
        <taxon>Pseudomonadati</taxon>
        <taxon>Pseudomonadota</taxon>
        <taxon>Betaproteobacteria</taxon>
        <taxon>Burkholderiales</taxon>
        <taxon>Burkholderiaceae</taxon>
        <taxon>Caballeronia</taxon>
    </lineage>
</organism>
<dbReference type="PROSITE" id="PS01031">
    <property type="entry name" value="SHSP"/>
    <property type="match status" value="1"/>
</dbReference>
<dbReference type="Gene3D" id="2.60.40.790">
    <property type="match status" value="1"/>
</dbReference>
<keyword evidence="4" id="KW-0346">Stress response</keyword>
<evidence type="ECO:0000256" key="1">
    <source>
        <dbReference type="PROSITE-ProRule" id="PRU00285"/>
    </source>
</evidence>
<reference evidence="4" key="1">
    <citation type="submission" date="2016-01" db="EMBL/GenBank/DDBJ databases">
        <authorList>
            <person name="Peeters C."/>
        </authorList>
    </citation>
    <scope>NUCLEOTIDE SEQUENCE [LARGE SCALE GENOMIC DNA]</scope>
    <source>
        <strain evidence="4">LMG 29323</strain>
    </source>
</reference>
<evidence type="ECO:0000313" key="5">
    <source>
        <dbReference type="Proteomes" id="UP000054911"/>
    </source>
</evidence>
<dbReference type="STRING" id="1777141.AWB80_01967"/>
<comment type="caution">
    <text evidence="4">The sequence shown here is derived from an EMBL/GenBank/DDBJ whole genome shotgun (WGS) entry which is preliminary data.</text>
</comment>
<dbReference type="CDD" id="cd06464">
    <property type="entry name" value="ACD_sHsps-like"/>
    <property type="match status" value="1"/>
</dbReference>
<dbReference type="PANTHER" id="PTHR11527">
    <property type="entry name" value="HEAT-SHOCK PROTEIN 20 FAMILY MEMBER"/>
    <property type="match status" value="1"/>
</dbReference>
<comment type="similarity">
    <text evidence="1 2">Belongs to the small heat shock protein (HSP20) family.</text>
</comment>